<protein>
    <submittedName>
        <fullName evidence="2">Uncharacterized protein</fullName>
    </submittedName>
</protein>
<evidence type="ECO:0000313" key="2">
    <source>
        <dbReference type="EMBL" id="ETO01984.1"/>
    </source>
</evidence>
<feature type="chain" id="PRO_5004974793" evidence="1">
    <location>
        <begin position="24"/>
        <end position="202"/>
    </location>
</feature>
<sequence length="202" mass="23963">MEVIGSGFLFTMLLVVRYHFLKTTTTTGTAKTQTSFTAQTVKTVDCCKRHYDYLRWTVSEIDYGLTDDLLNAEQYLHLYIMHYIKLIQENWILVPNDHKIKLTKIKEKEDLMILSKVTSKLLENVNISWRANHGVRRVTMCEWPNSVEGLYEMAKITGKKEKKKKRKDIPRVRAIPRWILFFLKKKFVGFAAFYYEIARYKH</sequence>
<proteinExistence type="predicted"/>
<keyword evidence="3" id="KW-1185">Reference proteome</keyword>
<gene>
    <name evidence="2" type="ORF">RFI_35454</name>
</gene>
<comment type="caution">
    <text evidence="2">The sequence shown here is derived from an EMBL/GenBank/DDBJ whole genome shotgun (WGS) entry which is preliminary data.</text>
</comment>
<evidence type="ECO:0000256" key="1">
    <source>
        <dbReference type="SAM" id="SignalP"/>
    </source>
</evidence>
<organism evidence="2 3">
    <name type="scientific">Reticulomyxa filosa</name>
    <dbReference type="NCBI Taxonomy" id="46433"/>
    <lineage>
        <taxon>Eukaryota</taxon>
        <taxon>Sar</taxon>
        <taxon>Rhizaria</taxon>
        <taxon>Retaria</taxon>
        <taxon>Foraminifera</taxon>
        <taxon>Monothalamids</taxon>
        <taxon>Reticulomyxidae</taxon>
        <taxon>Reticulomyxa</taxon>
    </lineage>
</organism>
<keyword evidence="1" id="KW-0732">Signal</keyword>
<feature type="signal peptide" evidence="1">
    <location>
        <begin position="1"/>
        <end position="23"/>
    </location>
</feature>
<dbReference type="AlphaFoldDB" id="X6LK61"/>
<name>X6LK61_RETFI</name>
<reference evidence="2 3" key="1">
    <citation type="journal article" date="2013" name="Curr. Biol.">
        <title>The Genome of the Foraminiferan Reticulomyxa filosa.</title>
        <authorList>
            <person name="Glockner G."/>
            <person name="Hulsmann N."/>
            <person name="Schleicher M."/>
            <person name="Noegel A.A."/>
            <person name="Eichinger L."/>
            <person name="Gallinger C."/>
            <person name="Pawlowski J."/>
            <person name="Sierra R."/>
            <person name="Euteneuer U."/>
            <person name="Pillet L."/>
            <person name="Moustafa A."/>
            <person name="Platzer M."/>
            <person name="Groth M."/>
            <person name="Szafranski K."/>
            <person name="Schliwa M."/>
        </authorList>
    </citation>
    <scope>NUCLEOTIDE SEQUENCE [LARGE SCALE GENOMIC DNA]</scope>
</reference>
<accession>X6LK61</accession>
<evidence type="ECO:0000313" key="3">
    <source>
        <dbReference type="Proteomes" id="UP000023152"/>
    </source>
</evidence>
<dbReference type="EMBL" id="ASPP01036955">
    <property type="protein sequence ID" value="ETO01984.1"/>
    <property type="molecule type" value="Genomic_DNA"/>
</dbReference>
<dbReference type="Proteomes" id="UP000023152">
    <property type="component" value="Unassembled WGS sequence"/>
</dbReference>